<proteinExistence type="predicted"/>
<keyword evidence="2" id="KW-1185">Reference proteome</keyword>
<reference evidence="2" key="1">
    <citation type="submission" date="2016-10" db="EMBL/GenBank/DDBJ databases">
        <authorList>
            <person name="Varghese N."/>
            <person name="Submissions S."/>
        </authorList>
    </citation>
    <scope>NUCLEOTIDE SEQUENCE [LARGE SCALE GENOMIC DNA]</scope>
    <source>
        <strain evidence="2">CGMCC 1.10657</strain>
    </source>
</reference>
<dbReference type="EMBL" id="FNQO01000001">
    <property type="protein sequence ID" value="SDZ84387.1"/>
    <property type="molecule type" value="Genomic_DNA"/>
</dbReference>
<evidence type="ECO:0000313" key="1">
    <source>
        <dbReference type="EMBL" id="SDZ84387.1"/>
    </source>
</evidence>
<dbReference type="InterPro" id="IPR011008">
    <property type="entry name" value="Dimeric_a/b-barrel"/>
</dbReference>
<name>A0A1H3WBA8_9GAMM</name>
<evidence type="ECO:0000313" key="2">
    <source>
        <dbReference type="Proteomes" id="UP000198658"/>
    </source>
</evidence>
<dbReference type="RefSeq" id="WP_091385213.1">
    <property type="nucleotide sequence ID" value="NZ_FNQO01000001.1"/>
</dbReference>
<sequence length="95" mass="10946">MYARITTYKVKPADYEAIDKRIEVLTPEIMSIPGLKQWISCGDENGERVIIGIYKSKEDADQATGKVKELFAKFEDYYDEVPKPHGYEVLRLESN</sequence>
<gene>
    <name evidence="1" type="ORF">SAMN05216562_0710</name>
</gene>
<dbReference type="SUPFAM" id="SSF54909">
    <property type="entry name" value="Dimeric alpha+beta barrel"/>
    <property type="match status" value="1"/>
</dbReference>
<organism evidence="1 2">
    <name type="scientific">Microbulbifer marinus</name>
    <dbReference type="NCBI Taxonomy" id="658218"/>
    <lineage>
        <taxon>Bacteria</taxon>
        <taxon>Pseudomonadati</taxon>
        <taxon>Pseudomonadota</taxon>
        <taxon>Gammaproteobacteria</taxon>
        <taxon>Cellvibrionales</taxon>
        <taxon>Microbulbiferaceae</taxon>
        <taxon>Microbulbifer</taxon>
    </lineage>
</organism>
<dbReference type="AlphaFoldDB" id="A0A1H3WBA8"/>
<accession>A0A1H3WBA8</accession>
<protein>
    <recommendedName>
        <fullName evidence="3">ABM domain-containing protein</fullName>
    </recommendedName>
</protein>
<dbReference type="Proteomes" id="UP000198658">
    <property type="component" value="Unassembled WGS sequence"/>
</dbReference>
<dbReference type="OrthoDB" id="7107824at2"/>
<evidence type="ECO:0008006" key="3">
    <source>
        <dbReference type="Google" id="ProtNLM"/>
    </source>
</evidence>